<dbReference type="InterPro" id="IPR020550">
    <property type="entry name" value="Inositol_monophosphatase_CS"/>
</dbReference>
<dbReference type="PRINTS" id="PR00378">
    <property type="entry name" value="LIIMPHPHTASE"/>
</dbReference>
<dbReference type="Proteomes" id="UP001230051">
    <property type="component" value="Unassembled WGS sequence"/>
</dbReference>
<dbReference type="GO" id="GO:0006020">
    <property type="term" value="P:inositol metabolic process"/>
    <property type="evidence" value="ECO:0007669"/>
    <property type="project" value="TreeGrafter"/>
</dbReference>
<dbReference type="GO" id="GO:0008934">
    <property type="term" value="F:inositol monophosphate 1-phosphatase activity"/>
    <property type="evidence" value="ECO:0007669"/>
    <property type="project" value="TreeGrafter"/>
</dbReference>
<evidence type="ECO:0000256" key="6">
    <source>
        <dbReference type="ARBA" id="ARBA00022801"/>
    </source>
</evidence>
<protein>
    <recommendedName>
        <fullName evidence="4">inositol-phosphate phosphatase</fullName>
        <ecNumber evidence="4">3.1.3.25</ecNumber>
    </recommendedName>
</protein>
<keyword evidence="5 8" id="KW-0479">Metal-binding</keyword>
<evidence type="ECO:0000256" key="5">
    <source>
        <dbReference type="ARBA" id="ARBA00022723"/>
    </source>
</evidence>
<dbReference type="GO" id="GO:0007165">
    <property type="term" value="P:signal transduction"/>
    <property type="evidence" value="ECO:0007669"/>
    <property type="project" value="TreeGrafter"/>
</dbReference>
<dbReference type="PANTHER" id="PTHR20854">
    <property type="entry name" value="INOSITOL MONOPHOSPHATASE"/>
    <property type="match status" value="1"/>
</dbReference>
<dbReference type="Gene3D" id="3.40.190.80">
    <property type="match status" value="1"/>
</dbReference>
<accession>A0AAD8GH03</accession>
<dbReference type="PRINTS" id="PR00377">
    <property type="entry name" value="IMPHPHTASES"/>
</dbReference>
<evidence type="ECO:0000256" key="4">
    <source>
        <dbReference type="ARBA" id="ARBA00013106"/>
    </source>
</evidence>
<evidence type="ECO:0000256" key="1">
    <source>
        <dbReference type="ARBA" id="ARBA00001946"/>
    </source>
</evidence>
<dbReference type="EC" id="3.1.3.25" evidence="4"/>
<comment type="caution">
    <text evidence="9">The sequence shown here is derived from an EMBL/GenBank/DDBJ whole genome shotgun (WGS) entry which is preliminary data.</text>
</comment>
<feature type="non-terminal residue" evidence="9">
    <location>
        <position position="1"/>
    </location>
</feature>
<keyword evidence="10" id="KW-1185">Reference proteome</keyword>
<evidence type="ECO:0000256" key="3">
    <source>
        <dbReference type="ARBA" id="ARBA00009759"/>
    </source>
</evidence>
<dbReference type="GO" id="GO:0046872">
    <property type="term" value="F:metal ion binding"/>
    <property type="evidence" value="ECO:0007669"/>
    <property type="project" value="UniProtKB-KW"/>
</dbReference>
<evidence type="ECO:0000256" key="7">
    <source>
        <dbReference type="ARBA" id="ARBA00022842"/>
    </source>
</evidence>
<dbReference type="EMBL" id="JAGXEW010000003">
    <property type="protein sequence ID" value="KAK1174094.1"/>
    <property type="molecule type" value="Genomic_DNA"/>
</dbReference>
<evidence type="ECO:0000313" key="10">
    <source>
        <dbReference type="Proteomes" id="UP001230051"/>
    </source>
</evidence>
<evidence type="ECO:0000256" key="2">
    <source>
        <dbReference type="ARBA" id="ARBA00005152"/>
    </source>
</evidence>
<reference evidence="9" key="1">
    <citation type="submission" date="2022-02" db="EMBL/GenBank/DDBJ databases">
        <title>Atlantic sturgeon de novo genome assembly.</title>
        <authorList>
            <person name="Stock M."/>
            <person name="Klopp C."/>
            <person name="Guiguen Y."/>
            <person name="Cabau C."/>
            <person name="Parinello H."/>
            <person name="Santidrian Yebra-Pimentel E."/>
            <person name="Kuhl H."/>
            <person name="Dirks R.P."/>
            <person name="Guessner J."/>
            <person name="Wuertz S."/>
            <person name="Du K."/>
            <person name="Schartl M."/>
        </authorList>
    </citation>
    <scope>NUCLEOTIDE SEQUENCE</scope>
    <source>
        <strain evidence="9">STURGEONOMICS-FGT-2020</strain>
        <tissue evidence="9">Whole blood</tissue>
    </source>
</reference>
<dbReference type="InterPro" id="IPR020552">
    <property type="entry name" value="Inositol_monoPase_Li-sen"/>
</dbReference>
<name>A0AAD8GH03_ACIOX</name>
<feature type="binding site" evidence="8">
    <location>
        <position position="70"/>
    </location>
    <ligand>
        <name>Mg(2+)</name>
        <dbReference type="ChEBI" id="CHEBI:18420"/>
        <label>1</label>
        <note>catalytic</note>
    </ligand>
</feature>
<evidence type="ECO:0000256" key="8">
    <source>
        <dbReference type="PIRSR" id="PIRSR600760-2"/>
    </source>
</evidence>
<comment type="pathway">
    <text evidence="2">Polyol metabolism; myo-inositol biosynthesis; myo-inositol from D-glucose 6-phosphate: step 2/2.</text>
</comment>
<dbReference type="PANTHER" id="PTHR20854:SF44">
    <property type="entry name" value="INOSITOL-1-MONOPHOSPHATASE"/>
    <property type="match status" value="1"/>
</dbReference>
<gene>
    <name evidence="9" type="primary">impa1</name>
    <name evidence="9" type="ORF">AOXY_G4378</name>
</gene>
<evidence type="ECO:0000313" key="9">
    <source>
        <dbReference type="EMBL" id="KAK1174094.1"/>
    </source>
</evidence>
<dbReference type="InterPro" id="IPR000760">
    <property type="entry name" value="Inositol_monophosphatase-like"/>
</dbReference>
<dbReference type="SUPFAM" id="SSF56655">
    <property type="entry name" value="Carbohydrate phosphatase"/>
    <property type="match status" value="1"/>
</dbReference>
<dbReference type="GO" id="GO:0046854">
    <property type="term" value="P:phosphatidylinositol phosphate biosynthetic process"/>
    <property type="evidence" value="ECO:0007669"/>
    <property type="project" value="InterPro"/>
</dbReference>
<proteinExistence type="inferred from homology"/>
<keyword evidence="7 8" id="KW-0460">Magnesium</keyword>
<dbReference type="AlphaFoldDB" id="A0AAD8GH03"/>
<keyword evidence="6" id="KW-0378">Hydrolase</keyword>
<comment type="similarity">
    <text evidence="3">Belongs to the inositol monophosphatase superfamily.</text>
</comment>
<organism evidence="9 10">
    <name type="scientific">Acipenser oxyrinchus oxyrinchus</name>
    <dbReference type="NCBI Taxonomy" id="40147"/>
    <lineage>
        <taxon>Eukaryota</taxon>
        <taxon>Metazoa</taxon>
        <taxon>Chordata</taxon>
        <taxon>Craniata</taxon>
        <taxon>Vertebrata</taxon>
        <taxon>Euteleostomi</taxon>
        <taxon>Actinopterygii</taxon>
        <taxon>Chondrostei</taxon>
        <taxon>Acipenseriformes</taxon>
        <taxon>Acipenseridae</taxon>
        <taxon>Acipenser</taxon>
    </lineage>
</organism>
<dbReference type="PROSITE" id="PS00630">
    <property type="entry name" value="IMP_2"/>
    <property type="match status" value="1"/>
</dbReference>
<comment type="cofactor">
    <cofactor evidence="1 8">
        <name>Mg(2+)</name>
        <dbReference type="ChEBI" id="CHEBI:18420"/>
    </cofactor>
</comment>
<dbReference type="Pfam" id="PF00459">
    <property type="entry name" value="Inositol_P"/>
    <property type="match status" value="1"/>
</dbReference>
<dbReference type="FunFam" id="3.40.190.80:FF:000002">
    <property type="entry name" value="Inositol-1-monophosphatase"/>
    <property type="match status" value="1"/>
</dbReference>
<sequence>DITKSLILTEVGYKQNPDIAKTMFSNMCIPVHGMLLCSRIWAVGTAAVNMCLVATGGADAYYHIGIPCWDMAAGAAVVTEAGGVVMDINGEPFDLMSRRLITASSKAIGERIAKEIQAFPCGWDDGKD</sequence>